<accession>A0A1Q9EQM7</accession>
<reference evidence="1 2" key="1">
    <citation type="submission" date="2016-02" db="EMBL/GenBank/DDBJ databases">
        <title>Genome analysis of coral dinoflagellate symbionts highlights evolutionary adaptations to a symbiotic lifestyle.</title>
        <authorList>
            <person name="Aranda M."/>
            <person name="Li Y."/>
            <person name="Liew Y.J."/>
            <person name="Baumgarten S."/>
            <person name="Simakov O."/>
            <person name="Wilson M."/>
            <person name="Piel J."/>
            <person name="Ashoor H."/>
            <person name="Bougouffa S."/>
            <person name="Bajic V.B."/>
            <person name="Ryu T."/>
            <person name="Ravasi T."/>
            <person name="Bayer T."/>
            <person name="Micklem G."/>
            <person name="Kim H."/>
            <person name="Bhak J."/>
            <person name="Lajeunesse T.C."/>
            <person name="Voolstra C.R."/>
        </authorList>
    </citation>
    <scope>NUCLEOTIDE SEQUENCE [LARGE SCALE GENOMIC DNA]</scope>
    <source>
        <strain evidence="1 2">CCMP2467</strain>
    </source>
</reference>
<proteinExistence type="predicted"/>
<dbReference type="OrthoDB" id="10627294at2759"/>
<protein>
    <recommendedName>
        <fullName evidence="3">J domain-containing protein</fullName>
    </recommendedName>
</protein>
<comment type="caution">
    <text evidence="1">The sequence shown here is derived from an EMBL/GenBank/DDBJ whole genome shotgun (WGS) entry which is preliminary data.</text>
</comment>
<dbReference type="EMBL" id="LSRX01000091">
    <property type="protein sequence ID" value="OLQ09746.1"/>
    <property type="molecule type" value="Genomic_DNA"/>
</dbReference>
<evidence type="ECO:0000313" key="2">
    <source>
        <dbReference type="Proteomes" id="UP000186817"/>
    </source>
</evidence>
<sequence>MASAAAREAAVDLVLAEMLQWHGDLWRFGVRVFPSLTVPQCYKKMLSLIHPDKNGGSSRSAEATRYLLELWDEYDRLGVGEDWFATMASHTRRMAMNSFELKLSRRLAARLLPFEGIPGSVIAWGDHDVGSLVLDQDLRNVVKIQSNPWAFAAILHDGSVMAWGDLDKGGAIGYRLMGVRDVQASARAFAAIRNDGSVEAWGDEDGGGFLPDDIVDCKEIAAYLLSSSRNRMMNSSYFGPMRMEDWW</sequence>
<evidence type="ECO:0008006" key="3">
    <source>
        <dbReference type="Google" id="ProtNLM"/>
    </source>
</evidence>
<gene>
    <name evidence="1" type="ORF">AK812_SmicGene6595</name>
</gene>
<organism evidence="1 2">
    <name type="scientific">Symbiodinium microadriaticum</name>
    <name type="common">Dinoflagellate</name>
    <name type="synonym">Zooxanthella microadriatica</name>
    <dbReference type="NCBI Taxonomy" id="2951"/>
    <lineage>
        <taxon>Eukaryota</taxon>
        <taxon>Sar</taxon>
        <taxon>Alveolata</taxon>
        <taxon>Dinophyceae</taxon>
        <taxon>Suessiales</taxon>
        <taxon>Symbiodiniaceae</taxon>
        <taxon>Symbiodinium</taxon>
    </lineage>
</organism>
<dbReference type="Proteomes" id="UP000186817">
    <property type="component" value="Unassembled WGS sequence"/>
</dbReference>
<keyword evidence="2" id="KW-1185">Reference proteome</keyword>
<dbReference type="Gene3D" id="2.130.10.30">
    <property type="entry name" value="Regulator of chromosome condensation 1/beta-lactamase-inhibitor protein II"/>
    <property type="match status" value="1"/>
</dbReference>
<evidence type="ECO:0000313" key="1">
    <source>
        <dbReference type="EMBL" id="OLQ09746.1"/>
    </source>
</evidence>
<dbReference type="AlphaFoldDB" id="A0A1Q9EQM7"/>
<dbReference type="SUPFAM" id="SSF50985">
    <property type="entry name" value="RCC1/BLIP-II"/>
    <property type="match status" value="1"/>
</dbReference>
<dbReference type="InterPro" id="IPR009091">
    <property type="entry name" value="RCC1/BLIP-II"/>
</dbReference>
<name>A0A1Q9EQM7_SYMMI</name>